<evidence type="ECO:0008006" key="4">
    <source>
        <dbReference type="Google" id="ProtNLM"/>
    </source>
</evidence>
<feature type="compositionally biased region" description="Low complexity" evidence="1">
    <location>
        <begin position="408"/>
        <end position="420"/>
    </location>
</feature>
<dbReference type="AlphaFoldDB" id="A0A6G1GUH4"/>
<gene>
    <name evidence="2" type="ORF">K402DRAFT_395630</name>
</gene>
<dbReference type="OrthoDB" id="5413003at2759"/>
<dbReference type="InterPro" id="IPR038014">
    <property type="entry name" value="Ies1"/>
</dbReference>
<name>A0A6G1GUH4_9PEZI</name>
<feature type="region of interest" description="Disordered" evidence="1">
    <location>
        <begin position="689"/>
        <end position="792"/>
    </location>
</feature>
<dbReference type="PANTHER" id="PTHR37287">
    <property type="entry name" value="INO EIGHTY SUBUNIT 1"/>
    <property type="match status" value="1"/>
</dbReference>
<feature type="compositionally biased region" description="Acidic residues" evidence="1">
    <location>
        <begin position="758"/>
        <end position="767"/>
    </location>
</feature>
<dbReference type="Proteomes" id="UP000800041">
    <property type="component" value="Unassembled WGS sequence"/>
</dbReference>
<feature type="compositionally biased region" description="Polar residues" evidence="1">
    <location>
        <begin position="515"/>
        <end position="539"/>
    </location>
</feature>
<feature type="compositionally biased region" description="Acidic residues" evidence="1">
    <location>
        <begin position="775"/>
        <end position="786"/>
    </location>
</feature>
<feature type="compositionally biased region" description="Acidic residues" evidence="1">
    <location>
        <begin position="726"/>
        <end position="736"/>
    </location>
</feature>
<evidence type="ECO:0000256" key="1">
    <source>
        <dbReference type="SAM" id="MobiDB-lite"/>
    </source>
</evidence>
<evidence type="ECO:0000313" key="2">
    <source>
        <dbReference type="EMBL" id="KAF1984611.1"/>
    </source>
</evidence>
<sequence>MDALAAATSAASRPDEPDPRNSLKHVLAADPEQNSPAPAPETPVRMPEVTTSHAEEDEDGTEMSPQIKQDMDVDMEDEADGGSSRHLEVPNYTATTTTTRRNANGSVSSVYSGNKIRHLKKDDGVPLWRKDIQYDFLRGVFDDDKKVFHKVSDGTGGHSFADIYLDAMAKSSKCSKILKDKLLTERGPAINMAMVCLLVNVGRMNTTLNFFPEMRAQLRTYHSIPSLQAHQDPNAYKQLQDAPRLKSILKGATEDVEQPSTLDDIRQAKVPRTNPVNLIFVLAQYAPKISEMHFDIPRDFFDLVMKPGLSSQSRATAFLWLMWWYLESDFSKEDALANPYGPGRANAEGEMPIKLPQFEILTDGQAADENVDTVEEEHFGEMKRLERIAILKTDMAPVVTGPKRGSKKNFNNNPVFSVVSDDGAGTPQRDDGSPAPSLGTSVRSARGGKHIQAGASRMEDPYDSDRTRSASPPAMASTGKAFRINTILNDEAPPTAPPPVPKGPGRGNWRRNRDPNATSAPRSVNRSAADSTGSPSLQATGAALSNGPHGFYLPLNGSDPTHKRSRPLTAHQLAVEKYRKERVDFILDRRVRTEHKAAKRRRQRDGIIARAWKRARTMPDGYDSEEELMVMLARRENGMASRYGEPGPGFVGITPVNWEREDVGEETFALAQSLRRASRRLERWEGGKATVKKKKLGVEERQKEREREEREEWEGIYKDAGRENDPDGDGDGDGYVEGETMMQKDDDEIGHRPSSLPSDDEVDEDEESDRRPWPEDDAESDEESSDEVMGGT</sequence>
<accession>A0A6G1GUH4</accession>
<reference evidence="2" key="1">
    <citation type="journal article" date="2020" name="Stud. Mycol.">
        <title>101 Dothideomycetes genomes: a test case for predicting lifestyles and emergence of pathogens.</title>
        <authorList>
            <person name="Haridas S."/>
            <person name="Albert R."/>
            <person name="Binder M."/>
            <person name="Bloem J."/>
            <person name="Labutti K."/>
            <person name="Salamov A."/>
            <person name="Andreopoulos B."/>
            <person name="Baker S."/>
            <person name="Barry K."/>
            <person name="Bills G."/>
            <person name="Bluhm B."/>
            <person name="Cannon C."/>
            <person name="Castanera R."/>
            <person name="Culley D."/>
            <person name="Daum C."/>
            <person name="Ezra D."/>
            <person name="Gonzalez J."/>
            <person name="Henrissat B."/>
            <person name="Kuo A."/>
            <person name="Liang C."/>
            <person name="Lipzen A."/>
            <person name="Lutzoni F."/>
            <person name="Magnuson J."/>
            <person name="Mondo S."/>
            <person name="Nolan M."/>
            <person name="Ohm R."/>
            <person name="Pangilinan J."/>
            <person name="Park H.-J."/>
            <person name="Ramirez L."/>
            <person name="Alfaro M."/>
            <person name="Sun H."/>
            <person name="Tritt A."/>
            <person name="Yoshinaga Y."/>
            <person name="Zwiers L.-H."/>
            <person name="Turgeon B."/>
            <person name="Goodwin S."/>
            <person name="Spatafora J."/>
            <person name="Crous P."/>
            <person name="Grigoriev I."/>
        </authorList>
    </citation>
    <scope>NUCLEOTIDE SEQUENCE</scope>
    <source>
        <strain evidence="2">CBS 113979</strain>
    </source>
</reference>
<keyword evidence="3" id="KW-1185">Reference proteome</keyword>
<proteinExistence type="predicted"/>
<feature type="region of interest" description="Disordered" evidence="1">
    <location>
        <begin position="398"/>
        <end position="545"/>
    </location>
</feature>
<feature type="compositionally biased region" description="Basic and acidic residues" evidence="1">
    <location>
        <begin position="696"/>
        <end position="725"/>
    </location>
</feature>
<dbReference type="GO" id="GO:0031011">
    <property type="term" value="C:Ino80 complex"/>
    <property type="evidence" value="ECO:0007669"/>
    <property type="project" value="InterPro"/>
</dbReference>
<feature type="compositionally biased region" description="Low complexity" evidence="1">
    <location>
        <begin position="93"/>
        <end position="104"/>
    </location>
</feature>
<feature type="region of interest" description="Disordered" evidence="1">
    <location>
        <begin position="1"/>
        <end position="107"/>
    </location>
</feature>
<evidence type="ECO:0000313" key="3">
    <source>
        <dbReference type="Proteomes" id="UP000800041"/>
    </source>
</evidence>
<dbReference type="EMBL" id="ML977167">
    <property type="protein sequence ID" value="KAF1984611.1"/>
    <property type="molecule type" value="Genomic_DNA"/>
</dbReference>
<feature type="compositionally biased region" description="Basic and acidic residues" evidence="1">
    <location>
        <begin position="457"/>
        <end position="468"/>
    </location>
</feature>
<protein>
    <recommendedName>
        <fullName evidence="4">Ino eighty subunit 1</fullName>
    </recommendedName>
</protein>
<dbReference type="PANTHER" id="PTHR37287:SF1">
    <property type="entry name" value="INO EIGHTY SUBUNIT 1"/>
    <property type="match status" value="1"/>
</dbReference>
<feature type="compositionally biased region" description="Low complexity" evidence="1">
    <location>
        <begin position="1"/>
        <end position="12"/>
    </location>
</feature>
<organism evidence="2 3">
    <name type="scientific">Aulographum hederae CBS 113979</name>
    <dbReference type="NCBI Taxonomy" id="1176131"/>
    <lineage>
        <taxon>Eukaryota</taxon>
        <taxon>Fungi</taxon>
        <taxon>Dikarya</taxon>
        <taxon>Ascomycota</taxon>
        <taxon>Pezizomycotina</taxon>
        <taxon>Dothideomycetes</taxon>
        <taxon>Pleosporomycetidae</taxon>
        <taxon>Aulographales</taxon>
        <taxon>Aulographaceae</taxon>
    </lineage>
</organism>